<dbReference type="Proteomes" id="UP000324575">
    <property type="component" value="Unassembled WGS sequence"/>
</dbReference>
<name>A0A5M8P2F3_9BACT</name>
<comment type="caution">
    <text evidence="1">The sequence shown here is derived from an EMBL/GenBank/DDBJ whole genome shotgun (WGS) entry which is preliminary data.</text>
</comment>
<evidence type="ECO:0000313" key="1">
    <source>
        <dbReference type="EMBL" id="KAA6302558.1"/>
    </source>
</evidence>
<organism evidence="1 2">
    <name type="scientific">Candidatus Ordinivivax streblomastigis</name>
    <dbReference type="NCBI Taxonomy" id="2540710"/>
    <lineage>
        <taxon>Bacteria</taxon>
        <taxon>Pseudomonadati</taxon>
        <taxon>Bacteroidota</taxon>
        <taxon>Bacteroidia</taxon>
        <taxon>Bacteroidales</taxon>
        <taxon>Candidatus Ordinivivax</taxon>
    </lineage>
</organism>
<dbReference type="EMBL" id="SNRX01000007">
    <property type="protein sequence ID" value="KAA6302558.1"/>
    <property type="molecule type" value="Genomic_DNA"/>
</dbReference>
<protein>
    <submittedName>
        <fullName evidence="1">Uncharacterized protein</fullName>
    </submittedName>
</protein>
<dbReference type="AlphaFoldDB" id="A0A5M8P2F3"/>
<evidence type="ECO:0000313" key="2">
    <source>
        <dbReference type="Proteomes" id="UP000324575"/>
    </source>
</evidence>
<gene>
    <name evidence="1" type="ORF">EZS26_001390</name>
</gene>
<proteinExistence type="predicted"/>
<accession>A0A5M8P2F3</accession>
<sequence>MFFSFLILDKITTFILHSININLQKQKKAQSFNGFVCFAV</sequence>
<reference evidence="1 2" key="1">
    <citation type="submission" date="2019-03" db="EMBL/GenBank/DDBJ databases">
        <title>Single cell metagenomics reveals metabolic interactions within the superorganism composed of flagellate Streblomastix strix and complex community of Bacteroidetes bacteria on its surface.</title>
        <authorList>
            <person name="Treitli S.C."/>
            <person name="Kolisko M."/>
            <person name="Husnik F."/>
            <person name="Keeling P."/>
            <person name="Hampl V."/>
        </authorList>
    </citation>
    <scope>NUCLEOTIDE SEQUENCE [LARGE SCALE GENOMIC DNA]</scope>
    <source>
        <strain evidence="1">St1</strain>
    </source>
</reference>